<evidence type="ECO:0000313" key="11">
    <source>
        <dbReference type="EMBL" id="KAJ7381276.1"/>
    </source>
</evidence>
<dbReference type="GO" id="GO:0016787">
    <property type="term" value="F:hydrolase activity"/>
    <property type="evidence" value="ECO:0007669"/>
    <property type="project" value="UniProtKB-KW"/>
</dbReference>
<evidence type="ECO:0000259" key="10">
    <source>
        <dbReference type="PROSITE" id="PS51084"/>
    </source>
</evidence>
<protein>
    <recommendedName>
        <fullName evidence="5">Adenosine 5'-monophosphoramidase HINT3</fullName>
    </recommendedName>
    <alternativeName>
        <fullName evidence="6">Histidine triad nucleotide-binding protein 3</fullName>
    </alternativeName>
</protein>
<feature type="domain" description="HIT" evidence="10">
    <location>
        <begin position="16"/>
        <end position="125"/>
    </location>
</feature>
<evidence type="ECO:0000256" key="1">
    <source>
        <dbReference type="ARBA" id="ARBA00022741"/>
    </source>
</evidence>
<dbReference type="EMBL" id="MU826350">
    <property type="protein sequence ID" value="KAJ7381276.1"/>
    <property type="molecule type" value="Genomic_DNA"/>
</dbReference>
<sequence length="153" mass="17798">MAATRQESVGIKRGCIFCKIAAKEQENHLIYEDEKIAVFPDRRPAAKHHYLVIPKDHYGNPKSLYSEDHVELVERLLEVGKSVIADTEADSEDVLYGYHWPPFNSIQHLHLHVISPRTQMGFFARQIFKPNSFWFVTHDWLLDRLKKNPSKSS</sequence>
<evidence type="ECO:0000256" key="7">
    <source>
        <dbReference type="PIRSR" id="PIRSR601310-1"/>
    </source>
</evidence>
<accession>A0A9W9ZGT4</accession>
<organism evidence="11 12">
    <name type="scientific">Desmophyllum pertusum</name>
    <dbReference type="NCBI Taxonomy" id="174260"/>
    <lineage>
        <taxon>Eukaryota</taxon>
        <taxon>Metazoa</taxon>
        <taxon>Cnidaria</taxon>
        <taxon>Anthozoa</taxon>
        <taxon>Hexacorallia</taxon>
        <taxon>Scleractinia</taxon>
        <taxon>Caryophylliina</taxon>
        <taxon>Caryophylliidae</taxon>
        <taxon>Desmophyllum</taxon>
    </lineage>
</organism>
<dbReference type="AlphaFoldDB" id="A0A9W9ZGT4"/>
<dbReference type="OrthoDB" id="1915375at2759"/>
<dbReference type="Proteomes" id="UP001163046">
    <property type="component" value="Unassembled WGS sequence"/>
</dbReference>
<dbReference type="Gene3D" id="3.30.428.10">
    <property type="entry name" value="HIT-like"/>
    <property type="match status" value="1"/>
</dbReference>
<dbReference type="GO" id="GO:0000166">
    <property type="term" value="F:nucleotide binding"/>
    <property type="evidence" value="ECO:0007669"/>
    <property type="project" value="UniProtKB-KW"/>
</dbReference>
<reference evidence="11" key="1">
    <citation type="submission" date="2023-01" db="EMBL/GenBank/DDBJ databases">
        <title>Genome assembly of the deep-sea coral Lophelia pertusa.</title>
        <authorList>
            <person name="Herrera S."/>
            <person name="Cordes E."/>
        </authorList>
    </citation>
    <scope>NUCLEOTIDE SEQUENCE</scope>
    <source>
        <strain evidence="11">USNM1676648</strain>
        <tissue evidence="11">Polyp</tissue>
    </source>
</reference>
<evidence type="ECO:0000313" key="12">
    <source>
        <dbReference type="Proteomes" id="UP001163046"/>
    </source>
</evidence>
<comment type="catalytic activity">
    <reaction evidence="3">
        <text>adenosine 5'-phosphoramidate + H2O = NH4(+) + AMP</text>
        <dbReference type="Rhea" id="RHEA:67916"/>
        <dbReference type="ChEBI" id="CHEBI:15377"/>
        <dbReference type="ChEBI" id="CHEBI:28938"/>
        <dbReference type="ChEBI" id="CHEBI:57890"/>
        <dbReference type="ChEBI" id="CHEBI:456215"/>
    </reaction>
</comment>
<keyword evidence="2" id="KW-0378">Hydrolase</keyword>
<keyword evidence="12" id="KW-1185">Reference proteome</keyword>
<comment type="caution">
    <text evidence="11">The sequence shown here is derived from an EMBL/GenBank/DDBJ whole genome shotgun (WGS) entry which is preliminary data.</text>
</comment>
<dbReference type="InterPro" id="IPR036265">
    <property type="entry name" value="HIT-like_sf"/>
</dbReference>
<dbReference type="PANTHER" id="PTHR12486">
    <property type="entry name" value="APRATAXIN-RELATED"/>
    <property type="match status" value="1"/>
</dbReference>
<evidence type="ECO:0000256" key="9">
    <source>
        <dbReference type="PROSITE-ProRule" id="PRU00464"/>
    </source>
</evidence>
<evidence type="ECO:0000256" key="3">
    <source>
        <dbReference type="ARBA" id="ARBA00024472"/>
    </source>
</evidence>
<feature type="active site" description="Tele-AMP-histidine intermediate" evidence="7">
    <location>
        <position position="110"/>
    </location>
</feature>
<gene>
    <name evidence="11" type="primary">HINT3</name>
    <name evidence="11" type="ORF">OS493_001394</name>
</gene>
<name>A0A9W9ZGT4_9CNID</name>
<comment type="similarity">
    <text evidence="4">Belongs to the HINT family.</text>
</comment>
<feature type="short sequence motif" description="Histidine triad motif" evidence="8 9">
    <location>
        <begin position="108"/>
        <end position="112"/>
    </location>
</feature>
<evidence type="ECO:0000256" key="4">
    <source>
        <dbReference type="ARBA" id="ARBA00025764"/>
    </source>
</evidence>
<evidence type="ECO:0000256" key="8">
    <source>
        <dbReference type="PIRSR" id="PIRSR601310-3"/>
    </source>
</evidence>
<evidence type="ECO:0000256" key="5">
    <source>
        <dbReference type="ARBA" id="ARBA00039802"/>
    </source>
</evidence>
<dbReference type="PRINTS" id="PR00332">
    <property type="entry name" value="HISTRIAD"/>
</dbReference>
<proteinExistence type="inferred from homology"/>
<dbReference type="InterPro" id="IPR001310">
    <property type="entry name" value="Histidine_triad_HIT"/>
</dbReference>
<dbReference type="SUPFAM" id="SSF54197">
    <property type="entry name" value="HIT-like"/>
    <property type="match status" value="1"/>
</dbReference>
<evidence type="ECO:0000256" key="6">
    <source>
        <dbReference type="ARBA" id="ARBA00042361"/>
    </source>
</evidence>
<keyword evidence="1" id="KW-0547">Nucleotide-binding</keyword>
<dbReference type="Pfam" id="PF11969">
    <property type="entry name" value="DcpS_C"/>
    <property type="match status" value="1"/>
</dbReference>
<dbReference type="InterPro" id="IPR011146">
    <property type="entry name" value="HIT-like"/>
</dbReference>
<dbReference type="PANTHER" id="PTHR12486:SF5">
    <property type="entry name" value="ADENOSINE 5'-MONOPHOSPHORAMIDASE HINT3"/>
    <property type="match status" value="1"/>
</dbReference>
<evidence type="ECO:0000256" key="2">
    <source>
        <dbReference type="ARBA" id="ARBA00022801"/>
    </source>
</evidence>
<dbReference type="PROSITE" id="PS51084">
    <property type="entry name" value="HIT_2"/>
    <property type="match status" value="1"/>
</dbReference>